<proteinExistence type="predicted"/>
<name>A0ABQ6FZX7_9CHLR</name>
<evidence type="ECO:0000313" key="3">
    <source>
        <dbReference type="Proteomes" id="UP001344906"/>
    </source>
</evidence>
<comment type="caution">
    <text evidence="2">The sequence shown here is derived from an EMBL/GenBank/DDBJ whole genome shotgun (WGS) entry which is preliminary data.</text>
</comment>
<dbReference type="Proteomes" id="UP001344906">
    <property type="component" value="Unassembled WGS sequence"/>
</dbReference>
<feature type="transmembrane region" description="Helical" evidence="1">
    <location>
        <begin position="255"/>
        <end position="275"/>
    </location>
</feature>
<evidence type="ECO:0000256" key="1">
    <source>
        <dbReference type="SAM" id="Phobius"/>
    </source>
</evidence>
<feature type="transmembrane region" description="Helical" evidence="1">
    <location>
        <begin position="45"/>
        <end position="64"/>
    </location>
</feature>
<feature type="transmembrane region" description="Helical" evidence="1">
    <location>
        <begin position="195"/>
        <end position="222"/>
    </location>
</feature>
<keyword evidence="1" id="KW-1133">Transmembrane helix</keyword>
<feature type="transmembrane region" description="Helical" evidence="1">
    <location>
        <begin position="287"/>
        <end position="309"/>
    </location>
</feature>
<evidence type="ECO:0000313" key="2">
    <source>
        <dbReference type="EMBL" id="GLV58056.1"/>
    </source>
</evidence>
<protein>
    <recommendedName>
        <fullName evidence="4">Gpi18-like mannosyltransferase</fullName>
    </recommendedName>
</protein>
<keyword evidence="3" id="KW-1185">Reference proteome</keyword>
<feature type="transmembrane region" description="Helical" evidence="1">
    <location>
        <begin position="316"/>
        <end position="334"/>
    </location>
</feature>
<keyword evidence="1" id="KW-0472">Membrane</keyword>
<dbReference type="RefSeq" id="WP_338254153.1">
    <property type="nucleotide sequence ID" value="NZ_BSRI01000002.1"/>
</dbReference>
<evidence type="ECO:0008006" key="4">
    <source>
        <dbReference type="Google" id="ProtNLM"/>
    </source>
</evidence>
<feature type="transmembrane region" description="Helical" evidence="1">
    <location>
        <begin position="377"/>
        <end position="405"/>
    </location>
</feature>
<feature type="transmembrane region" description="Helical" evidence="1">
    <location>
        <begin position="121"/>
        <end position="140"/>
    </location>
</feature>
<feature type="transmembrane region" description="Helical" evidence="1">
    <location>
        <begin position="169"/>
        <end position="188"/>
    </location>
</feature>
<reference evidence="2 3" key="1">
    <citation type="submission" date="2023-02" db="EMBL/GenBank/DDBJ databases">
        <title>Dictyobacter halimunensis sp. nov., a new member of the class Ktedonobacteria from forest soil in a geothermal area.</title>
        <authorList>
            <person name="Rachmania M.K."/>
            <person name="Ningsih F."/>
            <person name="Sakai Y."/>
            <person name="Yabe S."/>
            <person name="Yokota A."/>
            <person name="Sjamsuridzal W."/>
        </authorList>
    </citation>
    <scope>NUCLEOTIDE SEQUENCE [LARGE SCALE GENOMIC DNA]</scope>
    <source>
        <strain evidence="2 3">S3.2.2.5</strain>
    </source>
</reference>
<accession>A0ABQ6FZX7</accession>
<dbReference type="EMBL" id="BSRI01000002">
    <property type="protein sequence ID" value="GLV58056.1"/>
    <property type="molecule type" value="Genomic_DNA"/>
</dbReference>
<sequence length="424" mass="48402">MSNIQIRNKAPNINPVRNKLHTESETITVKSLPDIKNMVQRGARVEYFLIGALLLLALLLRISFLPFESDDYQRYLVVWYNFIKANGGFLALKYNVGNYTPFYFYFIVLMSYIPLPQLVLFKVLSIFFDFMLAFGVYLIARLKYPRGYAPLIASVLVLFAPTVCINSALWAQCDSILASFAVAGLYFLLKRRPWLACFCFGLAFSFKPQGAFLFPLLLLLWMKQEISIKHLMMIPAAYLLMIFPAFLAGRPLTDLLTVYLAATSDVPYITLNAANFWEWFPNSQFSILHQSGLILALACALLLCLVVYMRHPKMSNRLLVMLAFIFALCVPFFLPQMHERYFYTADIMSVIYACYIPRQFYLAIGVQLASLFSYAPFLFGITVINLSLLAFITLGAMIVTISALIRELYFANCDAPQDITPRDF</sequence>
<dbReference type="Pfam" id="PF26314">
    <property type="entry name" value="MptA_B_family"/>
    <property type="match status" value="1"/>
</dbReference>
<keyword evidence="1" id="KW-0812">Transmembrane</keyword>
<feature type="transmembrane region" description="Helical" evidence="1">
    <location>
        <begin position="228"/>
        <end position="248"/>
    </location>
</feature>
<gene>
    <name evidence="2" type="ORF">KDH_48900</name>
</gene>
<organism evidence="2 3">
    <name type="scientific">Dictyobacter halimunensis</name>
    <dbReference type="NCBI Taxonomy" id="3026934"/>
    <lineage>
        <taxon>Bacteria</taxon>
        <taxon>Bacillati</taxon>
        <taxon>Chloroflexota</taxon>
        <taxon>Ktedonobacteria</taxon>
        <taxon>Ktedonobacterales</taxon>
        <taxon>Dictyobacteraceae</taxon>
        <taxon>Dictyobacter</taxon>
    </lineage>
</organism>